<dbReference type="InterPro" id="IPR012334">
    <property type="entry name" value="Pectin_lyas_fold"/>
</dbReference>
<dbReference type="EMBL" id="JAGMWT010000003">
    <property type="protein sequence ID" value="KAH7131813.1"/>
    <property type="molecule type" value="Genomic_DNA"/>
</dbReference>
<name>A0A9P9E6H1_9PLEO</name>
<feature type="signal peptide" evidence="1">
    <location>
        <begin position="1"/>
        <end position="20"/>
    </location>
</feature>
<reference evidence="2" key="1">
    <citation type="journal article" date="2021" name="Nat. Commun.">
        <title>Genetic determinants of endophytism in the Arabidopsis root mycobiome.</title>
        <authorList>
            <person name="Mesny F."/>
            <person name="Miyauchi S."/>
            <person name="Thiergart T."/>
            <person name="Pickel B."/>
            <person name="Atanasova L."/>
            <person name="Karlsson M."/>
            <person name="Huettel B."/>
            <person name="Barry K.W."/>
            <person name="Haridas S."/>
            <person name="Chen C."/>
            <person name="Bauer D."/>
            <person name="Andreopoulos W."/>
            <person name="Pangilinan J."/>
            <person name="LaButti K."/>
            <person name="Riley R."/>
            <person name="Lipzen A."/>
            <person name="Clum A."/>
            <person name="Drula E."/>
            <person name="Henrissat B."/>
            <person name="Kohler A."/>
            <person name="Grigoriev I.V."/>
            <person name="Martin F.M."/>
            <person name="Hacquard S."/>
        </authorList>
    </citation>
    <scope>NUCLEOTIDE SEQUENCE</scope>
    <source>
        <strain evidence="2">MPI-CAGE-CH-0243</strain>
    </source>
</reference>
<dbReference type="GO" id="GO:0016829">
    <property type="term" value="F:lyase activity"/>
    <property type="evidence" value="ECO:0007669"/>
    <property type="project" value="UniProtKB-KW"/>
</dbReference>
<keyword evidence="3" id="KW-1185">Reference proteome</keyword>
<dbReference type="SUPFAM" id="SSF51126">
    <property type="entry name" value="Pectin lyase-like"/>
    <property type="match status" value="1"/>
</dbReference>
<comment type="caution">
    <text evidence="2">The sequence shown here is derived from an EMBL/GenBank/DDBJ whole genome shotgun (WGS) entry which is preliminary data.</text>
</comment>
<evidence type="ECO:0000256" key="1">
    <source>
        <dbReference type="SAM" id="SignalP"/>
    </source>
</evidence>
<gene>
    <name evidence="2" type="ORF">B0J11DRAFT_576768</name>
</gene>
<evidence type="ECO:0000313" key="3">
    <source>
        <dbReference type="Proteomes" id="UP000700596"/>
    </source>
</evidence>
<keyword evidence="1" id="KW-0732">Signal</keyword>
<dbReference type="InterPro" id="IPR006626">
    <property type="entry name" value="PbH1"/>
</dbReference>
<feature type="chain" id="PRO_5040240819" evidence="1">
    <location>
        <begin position="21"/>
        <end position="352"/>
    </location>
</feature>
<sequence length="352" mass="37097">MVPKSSFVITVALLVAVSLAAPSNKYDCDRVYPGQSIQKAIDRARPGDRIEVYGGTYQEQLTIKKSGIQLVGKNGATLRPPAKFCNNLCSGLSQTLDKKETEAGICIHGKGIELDKYEAEHRKVKSVGAFIENVSVTGFTVIGFDGENIALVGGKNTKISNNTLIDGGRYGFLTAGSKGTTAESNTISTTPLNFIAMCQDDYADAVFANNVITGYFTGLCSQTPGGLATKNNVTNVCVGGAADPGVNGAQIIDNFISTRRNDCEAMYGVGIIVYGAIESIIKDNTIEKINNNGVGVGIYVTKGPKGEVATGNVIRKNTLRANDFDIYDDSTGVNDFGSNVCTTGSVPPNACV</sequence>
<accession>A0A9P9E6H1</accession>
<protein>
    <submittedName>
        <fullName evidence="2">Pectin lyase fold/virulence factor</fullName>
    </submittedName>
</protein>
<dbReference type="AlphaFoldDB" id="A0A9P9E6H1"/>
<keyword evidence="2" id="KW-0456">Lyase</keyword>
<proteinExistence type="predicted"/>
<dbReference type="InterPro" id="IPR011050">
    <property type="entry name" value="Pectin_lyase_fold/virulence"/>
</dbReference>
<organism evidence="2 3">
    <name type="scientific">Dendryphion nanum</name>
    <dbReference type="NCBI Taxonomy" id="256645"/>
    <lineage>
        <taxon>Eukaryota</taxon>
        <taxon>Fungi</taxon>
        <taxon>Dikarya</taxon>
        <taxon>Ascomycota</taxon>
        <taxon>Pezizomycotina</taxon>
        <taxon>Dothideomycetes</taxon>
        <taxon>Pleosporomycetidae</taxon>
        <taxon>Pleosporales</taxon>
        <taxon>Torulaceae</taxon>
        <taxon>Dendryphion</taxon>
    </lineage>
</organism>
<dbReference type="OrthoDB" id="3488255at2759"/>
<dbReference type="SMART" id="SM00710">
    <property type="entry name" value="PbH1"/>
    <property type="match status" value="4"/>
</dbReference>
<dbReference type="Gene3D" id="2.160.20.10">
    <property type="entry name" value="Single-stranded right-handed beta-helix, Pectin lyase-like"/>
    <property type="match status" value="1"/>
</dbReference>
<evidence type="ECO:0000313" key="2">
    <source>
        <dbReference type="EMBL" id="KAH7131813.1"/>
    </source>
</evidence>
<dbReference type="Proteomes" id="UP000700596">
    <property type="component" value="Unassembled WGS sequence"/>
</dbReference>